<keyword evidence="1" id="KW-0732">Signal</keyword>
<sequence>MKRFMVFFILGFLVFGVVSCSKSAPEPPTLQVNPTSLKEISGPNTTKQDTTIMLSTLSNMINVVNGFADGTYNFGSALENLRNEMGEYNYANGTWTWTWSSAQGSVRIVCTEGSEGYTWEIYINDEKIYNGYVKMDGTYAYWKYWESDTVYASFEWNDDGTGGFIKFRNGDLTADPLIWFTWTTGSNYIDITIHATSITVNYRIIIHANDDKSGYADFYENGVKVLHVAWDTSGNITSK</sequence>
<organism evidence="2">
    <name type="scientific">candidate division WOR-3 bacterium</name>
    <dbReference type="NCBI Taxonomy" id="2052148"/>
    <lineage>
        <taxon>Bacteria</taxon>
        <taxon>Bacteria division WOR-3</taxon>
    </lineage>
</organism>
<dbReference type="Proteomes" id="UP000886110">
    <property type="component" value="Unassembled WGS sequence"/>
</dbReference>
<dbReference type="EMBL" id="DRTB01000053">
    <property type="protein sequence ID" value="HHE04585.1"/>
    <property type="molecule type" value="Genomic_DNA"/>
</dbReference>
<name>A0A7C5DAK4_UNCW3</name>
<proteinExistence type="predicted"/>
<feature type="signal peptide" evidence="1">
    <location>
        <begin position="1"/>
        <end position="23"/>
    </location>
</feature>
<feature type="chain" id="PRO_5027832762" evidence="1">
    <location>
        <begin position="24"/>
        <end position="239"/>
    </location>
</feature>
<accession>A0A7C5DAK4</accession>
<dbReference type="AlphaFoldDB" id="A0A7C5DAK4"/>
<reference evidence="2" key="1">
    <citation type="journal article" date="2020" name="mSystems">
        <title>Genome- and Community-Level Interaction Insights into Carbon Utilization and Element Cycling Functions of Hydrothermarchaeota in Hydrothermal Sediment.</title>
        <authorList>
            <person name="Zhou Z."/>
            <person name="Liu Y."/>
            <person name="Xu W."/>
            <person name="Pan J."/>
            <person name="Luo Z.H."/>
            <person name="Li M."/>
        </authorList>
    </citation>
    <scope>NUCLEOTIDE SEQUENCE [LARGE SCALE GENOMIC DNA]</scope>
    <source>
        <strain evidence="2">HyVt-74</strain>
    </source>
</reference>
<evidence type="ECO:0000256" key="1">
    <source>
        <dbReference type="SAM" id="SignalP"/>
    </source>
</evidence>
<protein>
    <submittedName>
        <fullName evidence="2">Uncharacterized protein</fullName>
    </submittedName>
</protein>
<comment type="caution">
    <text evidence="2">The sequence shown here is derived from an EMBL/GenBank/DDBJ whole genome shotgun (WGS) entry which is preliminary data.</text>
</comment>
<gene>
    <name evidence="2" type="ORF">ENL19_00820</name>
</gene>
<dbReference type="PROSITE" id="PS51257">
    <property type="entry name" value="PROKAR_LIPOPROTEIN"/>
    <property type="match status" value="1"/>
</dbReference>
<evidence type="ECO:0000313" key="2">
    <source>
        <dbReference type="EMBL" id="HHE04585.1"/>
    </source>
</evidence>